<dbReference type="Proteomes" id="UP000199438">
    <property type="component" value="Unassembled WGS sequence"/>
</dbReference>
<dbReference type="SUPFAM" id="SSF48613">
    <property type="entry name" value="Heme oxygenase-like"/>
    <property type="match status" value="1"/>
</dbReference>
<dbReference type="InterPro" id="IPR016053">
    <property type="entry name" value="Haem_Oase-like"/>
</dbReference>
<protein>
    <submittedName>
        <fullName evidence="1">Heme oxygenase</fullName>
    </submittedName>
</protein>
<dbReference type="EMBL" id="FOKV01000003">
    <property type="protein sequence ID" value="SFC33800.1"/>
    <property type="molecule type" value="Genomic_DNA"/>
</dbReference>
<dbReference type="AlphaFoldDB" id="A0A1I1IKP8"/>
<dbReference type="STRING" id="1334022.SAMN04487907_103386"/>
<keyword evidence="2" id="KW-1185">Reference proteome</keyword>
<evidence type="ECO:0000313" key="2">
    <source>
        <dbReference type="Proteomes" id="UP000199438"/>
    </source>
</evidence>
<sequence>MMLQTLREQTATLHKEIEKDNTAGLIMDHSITLEEYKLLLLQNYLAYKIVEDEIKQFEPEFSTDKSERLAEDLNALNIDFSSPLVQFENQFHCKDKIEALGAAYVLEGSAMGGMLIAKELQNCTKLASISTHHFFNGDRKNVQGWKEFMKRVNAREFSEEEIQKATLKAQETFRFFGKIFEYQPQFSA</sequence>
<dbReference type="CDD" id="cd19166">
    <property type="entry name" value="HemeO-bac"/>
    <property type="match status" value="1"/>
</dbReference>
<dbReference type="Gene3D" id="1.20.910.10">
    <property type="entry name" value="Heme oxygenase-like"/>
    <property type="match status" value="1"/>
</dbReference>
<accession>A0A1I1IKP8</accession>
<name>A0A1I1IKP8_9FLAO</name>
<organism evidence="1 2">
    <name type="scientific">Zunongwangia mangrovi</name>
    <dbReference type="NCBI Taxonomy" id="1334022"/>
    <lineage>
        <taxon>Bacteria</taxon>
        <taxon>Pseudomonadati</taxon>
        <taxon>Bacteroidota</taxon>
        <taxon>Flavobacteriia</taxon>
        <taxon>Flavobacteriales</taxon>
        <taxon>Flavobacteriaceae</taxon>
        <taxon>Zunongwangia</taxon>
    </lineage>
</organism>
<dbReference type="InterPro" id="IPR016084">
    <property type="entry name" value="Haem_Oase-like_multi-hlx"/>
</dbReference>
<dbReference type="RefSeq" id="WP_245758618.1">
    <property type="nucleotide sequence ID" value="NZ_FOKV01000003.1"/>
</dbReference>
<evidence type="ECO:0000313" key="1">
    <source>
        <dbReference type="EMBL" id="SFC33800.1"/>
    </source>
</evidence>
<proteinExistence type="predicted"/>
<gene>
    <name evidence="1" type="ORF">SAMN04487907_103386</name>
</gene>
<reference evidence="2" key="1">
    <citation type="submission" date="2016-10" db="EMBL/GenBank/DDBJ databases">
        <authorList>
            <person name="Varghese N."/>
            <person name="Submissions S."/>
        </authorList>
    </citation>
    <scope>NUCLEOTIDE SEQUENCE [LARGE SCALE GENOMIC DNA]</scope>
    <source>
        <strain evidence="2">DSM 24499</strain>
    </source>
</reference>
<dbReference type="GO" id="GO:0006788">
    <property type="term" value="P:heme oxidation"/>
    <property type="evidence" value="ECO:0007669"/>
    <property type="project" value="InterPro"/>
</dbReference>
<dbReference type="GO" id="GO:0004392">
    <property type="term" value="F:heme oxygenase (decyclizing) activity"/>
    <property type="evidence" value="ECO:0007669"/>
    <property type="project" value="InterPro"/>
</dbReference>
<dbReference type="Pfam" id="PF01126">
    <property type="entry name" value="Heme_oxygenase"/>
    <property type="match status" value="1"/>
</dbReference>